<accession>A0A5K0UW42</accession>
<dbReference type="InterPro" id="IPR050771">
    <property type="entry name" value="Alpha-ketoacid_DH_E1_comp"/>
</dbReference>
<dbReference type="SUPFAM" id="SSF52518">
    <property type="entry name" value="Thiamin diphosphate-binding fold (THDP-binding)"/>
    <property type="match status" value="1"/>
</dbReference>
<organism evidence="1">
    <name type="scientific">Nymphaea colorata</name>
    <name type="common">pocket water lily</name>
    <dbReference type="NCBI Taxonomy" id="210225"/>
    <lineage>
        <taxon>Eukaryota</taxon>
        <taxon>Viridiplantae</taxon>
        <taxon>Streptophyta</taxon>
        <taxon>Embryophyta</taxon>
        <taxon>Tracheophyta</taxon>
        <taxon>Spermatophyta</taxon>
        <taxon>Magnoliopsida</taxon>
        <taxon>Nymphaeales</taxon>
        <taxon>Nymphaeaceae</taxon>
        <taxon>Nymphaea</taxon>
    </lineage>
</organism>
<dbReference type="AlphaFoldDB" id="A0A5K0UW42"/>
<dbReference type="PANTHER" id="PTHR43380:SF1">
    <property type="entry name" value="2-OXOISOVALERATE DEHYDROGENASE SUBUNIT ALPHA, MITOCHONDRIAL"/>
    <property type="match status" value="1"/>
</dbReference>
<gene>
    <name evidence="1" type="ORF">NYM_LOCUS546</name>
</gene>
<dbReference type="Gene3D" id="3.40.50.970">
    <property type="match status" value="1"/>
</dbReference>
<reference evidence="1" key="1">
    <citation type="submission" date="2019-09" db="EMBL/GenBank/DDBJ databases">
        <authorList>
            <person name="Zhang L."/>
        </authorList>
    </citation>
    <scope>NUCLEOTIDE SEQUENCE</scope>
</reference>
<dbReference type="PANTHER" id="PTHR43380">
    <property type="entry name" value="2-OXOISOVALERATE DEHYDROGENASE SUBUNIT ALPHA, MITOCHONDRIAL"/>
    <property type="match status" value="1"/>
</dbReference>
<name>A0A5K0UW42_9MAGN</name>
<dbReference type="InterPro" id="IPR029061">
    <property type="entry name" value="THDP-binding"/>
</dbReference>
<proteinExistence type="predicted"/>
<sequence>MLNAIQVAEKMEKPPISEMFTDVYDVLPSNLLEQEKLLRETISKHPQDYPPDVPV</sequence>
<dbReference type="GO" id="GO:0009083">
    <property type="term" value="P:branched-chain amino acid catabolic process"/>
    <property type="evidence" value="ECO:0007669"/>
    <property type="project" value="TreeGrafter"/>
</dbReference>
<dbReference type="EMBL" id="LR721774">
    <property type="protein sequence ID" value="VVV32034.1"/>
    <property type="molecule type" value="Genomic_DNA"/>
</dbReference>
<protein>
    <submittedName>
        <fullName evidence="1">Uncharacterized protein</fullName>
    </submittedName>
</protein>
<evidence type="ECO:0000313" key="1">
    <source>
        <dbReference type="EMBL" id="VVV32034.1"/>
    </source>
</evidence>